<evidence type="ECO:0000313" key="2">
    <source>
        <dbReference type="Proteomes" id="UP001589738"/>
    </source>
</evidence>
<evidence type="ECO:0000313" key="1">
    <source>
        <dbReference type="EMBL" id="MFC0476945.1"/>
    </source>
</evidence>
<dbReference type="EMBL" id="JBHLUU010000114">
    <property type="protein sequence ID" value="MFC0476945.1"/>
    <property type="molecule type" value="Genomic_DNA"/>
</dbReference>
<gene>
    <name evidence="1" type="ORF">ACFFHF_17210</name>
</gene>
<evidence type="ECO:0008006" key="3">
    <source>
        <dbReference type="Google" id="ProtNLM"/>
    </source>
</evidence>
<reference evidence="1 2" key="1">
    <citation type="submission" date="2024-09" db="EMBL/GenBank/DDBJ databases">
        <authorList>
            <person name="Sun Q."/>
            <person name="Mori K."/>
        </authorList>
    </citation>
    <scope>NUCLEOTIDE SEQUENCE [LARGE SCALE GENOMIC DNA]</scope>
    <source>
        <strain evidence="1 2">CGMCC 1.9126</strain>
    </source>
</reference>
<sequence>MKMNEVSQATYKNVPITIYCIEEGQYAGQYCAVVLPFSIRTSIRDSIGAALDRAIANIEKQLAS</sequence>
<keyword evidence="2" id="KW-1185">Reference proteome</keyword>
<accession>A0ABV6KV98</accession>
<proteinExistence type="predicted"/>
<protein>
    <recommendedName>
        <fullName evidence="3">HicB-like antitoxin of toxin-antitoxin system domain-containing protein</fullName>
    </recommendedName>
</protein>
<dbReference type="RefSeq" id="WP_377058687.1">
    <property type="nucleotide sequence ID" value="NZ_JBHLUU010000114.1"/>
</dbReference>
<name>A0ABV6KV98_9BACI</name>
<organism evidence="1 2">
    <name type="scientific">Robertmurraya beringensis</name>
    <dbReference type="NCBI Taxonomy" id="641660"/>
    <lineage>
        <taxon>Bacteria</taxon>
        <taxon>Bacillati</taxon>
        <taxon>Bacillota</taxon>
        <taxon>Bacilli</taxon>
        <taxon>Bacillales</taxon>
        <taxon>Bacillaceae</taxon>
        <taxon>Robertmurraya</taxon>
    </lineage>
</organism>
<comment type="caution">
    <text evidence="1">The sequence shown here is derived from an EMBL/GenBank/DDBJ whole genome shotgun (WGS) entry which is preliminary data.</text>
</comment>
<dbReference type="Proteomes" id="UP001589738">
    <property type="component" value="Unassembled WGS sequence"/>
</dbReference>